<accession>A0ABP0G6Q0</accession>
<reference evidence="1 2" key="1">
    <citation type="submission" date="2024-02" db="EMBL/GenBank/DDBJ databases">
        <authorList>
            <person name="Daric V."/>
            <person name="Darras S."/>
        </authorList>
    </citation>
    <scope>NUCLEOTIDE SEQUENCE [LARGE SCALE GENOMIC DNA]</scope>
</reference>
<sequence>MRVVEASRLLVSDLAAQHWRDRILVLTPHTSLMRGTTQESFEPASFLRIHFYNQRQVTYSRYGLYTAHKIKIYFMASLYLPKVTAHTYSSDHTNTQFLSPHLTALPLILKH</sequence>
<comment type="caution">
    <text evidence="1">The sequence shown here is derived from an EMBL/GenBank/DDBJ whole genome shotgun (WGS) entry which is preliminary data.</text>
</comment>
<proteinExistence type="predicted"/>
<protein>
    <submittedName>
        <fullName evidence="1">Uncharacterized protein</fullName>
    </submittedName>
</protein>
<dbReference type="EMBL" id="CAWYQH010000104">
    <property type="protein sequence ID" value="CAK8687503.1"/>
    <property type="molecule type" value="Genomic_DNA"/>
</dbReference>
<evidence type="ECO:0000313" key="2">
    <source>
        <dbReference type="Proteomes" id="UP001642483"/>
    </source>
</evidence>
<organism evidence="1 2">
    <name type="scientific">Clavelina lepadiformis</name>
    <name type="common">Light-bulb sea squirt</name>
    <name type="synonym">Ascidia lepadiformis</name>
    <dbReference type="NCBI Taxonomy" id="159417"/>
    <lineage>
        <taxon>Eukaryota</taxon>
        <taxon>Metazoa</taxon>
        <taxon>Chordata</taxon>
        <taxon>Tunicata</taxon>
        <taxon>Ascidiacea</taxon>
        <taxon>Aplousobranchia</taxon>
        <taxon>Clavelinidae</taxon>
        <taxon>Clavelina</taxon>
    </lineage>
</organism>
<dbReference type="Proteomes" id="UP001642483">
    <property type="component" value="Unassembled WGS sequence"/>
</dbReference>
<evidence type="ECO:0000313" key="1">
    <source>
        <dbReference type="EMBL" id="CAK8687503.1"/>
    </source>
</evidence>
<name>A0ABP0G6Q0_CLALP</name>
<gene>
    <name evidence="1" type="ORF">CVLEPA_LOCUS19573</name>
</gene>
<keyword evidence="2" id="KW-1185">Reference proteome</keyword>